<proteinExistence type="predicted"/>
<feature type="transmembrane region" description="Helical" evidence="1">
    <location>
        <begin position="143"/>
        <end position="164"/>
    </location>
</feature>
<evidence type="ECO:0000313" key="2">
    <source>
        <dbReference type="EMBL" id="PIS21321.1"/>
    </source>
</evidence>
<accession>A0A2H0X900</accession>
<gene>
    <name evidence="2" type="ORF">COT51_03345</name>
</gene>
<dbReference type="EMBL" id="PEYV01000057">
    <property type="protein sequence ID" value="PIS21321.1"/>
    <property type="molecule type" value="Genomic_DNA"/>
</dbReference>
<dbReference type="AlphaFoldDB" id="A0A2H0X900"/>
<sequence length="176" mass="19339">MATIGTGVGLGKIEYRDPLIPGSVVLLPKIPVVNTGEETSNYIIKVDYFGDQTEFIPPVEWFSISPNNLNLEPGKSKEVSIYLKLPFTPLPGNYLALLEAQNIGGNNGQLELGPAAATKFYFTVGKSPGILGAATQRVKTLSFYYPFWMLILAGFFIIEALNILRKHFKIKISVKS</sequence>
<comment type="caution">
    <text evidence="2">The sequence shown here is derived from an EMBL/GenBank/DDBJ whole genome shotgun (WGS) entry which is preliminary data.</text>
</comment>
<name>A0A2H0X900_UNCKA</name>
<evidence type="ECO:0000313" key="3">
    <source>
        <dbReference type="Proteomes" id="UP000231098"/>
    </source>
</evidence>
<organism evidence="2 3">
    <name type="scientific">candidate division WWE3 bacterium CG08_land_8_20_14_0_20_41_15</name>
    <dbReference type="NCBI Taxonomy" id="1975086"/>
    <lineage>
        <taxon>Bacteria</taxon>
        <taxon>Katanobacteria</taxon>
    </lineage>
</organism>
<keyword evidence="1" id="KW-0472">Membrane</keyword>
<evidence type="ECO:0008006" key="4">
    <source>
        <dbReference type="Google" id="ProtNLM"/>
    </source>
</evidence>
<dbReference type="Proteomes" id="UP000231098">
    <property type="component" value="Unassembled WGS sequence"/>
</dbReference>
<evidence type="ECO:0000256" key="1">
    <source>
        <dbReference type="SAM" id="Phobius"/>
    </source>
</evidence>
<keyword evidence="1" id="KW-0812">Transmembrane</keyword>
<reference evidence="3" key="1">
    <citation type="submission" date="2017-09" db="EMBL/GenBank/DDBJ databases">
        <title>Depth-based differentiation of microbial function through sediment-hosted aquifers and enrichment of novel symbionts in the deep terrestrial subsurface.</title>
        <authorList>
            <person name="Probst A.J."/>
            <person name="Ladd B."/>
            <person name="Jarett J.K."/>
            <person name="Geller-Mcgrath D.E."/>
            <person name="Sieber C.M.K."/>
            <person name="Emerson J.B."/>
            <person name="Anantharaman K."/>
            <person name="Thomas B.C."/>
            <person name="Malmstrom R."/>
            <person name="Stieglmeier M."/>
            <person name="Klingl A."/>
            <person name="Woyke T."/>
            <person name="Ryan C.M."/>
            <person name="Banfield J.F."/>
        </authorList>
    </citation>
    <scope>NUCLEOTIDE SEQUENCE [LARGE SCALE GENOMIC DNA]</scope>
</reference>
<protein>
    <recommendedName>
        <fullName evidence="4">Alpha-galactosidase NEW3 domain-containing protein</fullName>
    </recommendedName>
</protein>
<keyword evidence="1" id="KW-1133">Transmembrane helix</keyword>